<dbReference type="Proteomes" id="UP001497444">
    <property type="component" value="Chromosome 19"/>
</dbReference>
<keyword evidence="2" id="KW-1185">Reference proteome</keyword>
<organism evidence="1 2">
    <name type="scientific">Sphagnum jensenii</name>
    <dbReference type="NCBI Taxonomy" id="128206"/>
    <lineage>
        <taxon>Eukaryota</taxon>
        <taxon>Viridiplantae</taxon>
        <taxon>Streptophyta</taxon>
        <taxon>Embryophyta</taxon>
        <taxon>Bryophyta</taxon>
        <taxon>Sphagnophytina</taxon>
        <taxon>Sphagnopsida</taxon>
        <taxon>Sphagnales</taxon>
        <taxon>Sphagnaceae</taxon>
        <taxon>Sphagnum</taxon>
    </lineage>
</organism>
<protein>
    <submittedName>
        <fullName evidence="1">Uncharacterized protein</fullName>
    </submittedName>
</protein>
<accession>A0ABP0WKY6</accession>
<name>A0ABP0WKY6_9BRYO</name>
<sequence length="122" mass="14121">MFNVCCVGYKRTHANQVSMGCTQHQAKALGRHVHKRPLPPTCATSISLLVQSTNRYIFFALRLIPFWDIVIYYRMLLKSRKCSTHLVDELCLAPSTAMRHRLEPLLFLLYISGFIALPEWRV</sequence>
<evidence type="ECO:0000313" key="1">
    <source>
        <dbReference type="EMBL" id="CAK9267104.1"/>
    </source>
</evidence>
<reference evidence="1" key="1">
    <citation type="submission" date="2024-02" db="EMBL/GenBank/DDBJ databases">
        <authorList>
            <consortium name="ELIXIR-Norway"/>
            <consortium name="Elixir Norway"/>
        </authorList>
    </citation>
    <scope>NUCLEOTIDE SEQUENCE</scope>
</reference>
<dbReference type="EMBL" id="OZ020114">
    <property type="protein sequence ID" value="CAK9267104.1"/>
    <property type="molecule type" value="Genomic_DNA"/>
</dbReference>
<gene>
    <name evidence="1" type="ORF">CSSPJE1EN1_LOCUS12582</name>
</gene>
<feature type="non-terminal residue" evidence="1">
    <location>
        <position position="122"/>
    </location>
</feature>
<feature type="non-terminal residue" evidence="1">
    <location>
        <position position="1"/>
    </location>
</feature>
<proteinExistence type="predicted"/>
<evidence type="ECO:0000313" key="2">
    <source>
        <dbReference type="Proteomes" id="UP001497444"/>
    </source>
</evidence>